<proteinExistence type="predicted"/>
<dbReference type="EMBL" id="FNFD01000007">
    <property type="protein sequence ID" value="SDK42142.1"/>
    <property type="molecule type" value="Genomic_DNA"/>
</dbReference>
<name>A0A1G9BRP8_9PSED</name>
<dbReference type="STRING" id="137658.SAMN05216186_1075"/>
<protein>
    <submittedName>
        <fullName evidence="2">Uncharacterized protein</fullName>
    </submittedName>
</protein>
<evidence type="ECO:0000256" key="1">
    <source>
        <dbReference type="SAM" id="SignalP"/>
    </source>
</evidence>
<feature type="chain" id="PRO_5011758811" evidence="1">
    <location>
        <begin position="25"/>
        <end position="157"/>
    </location>
</feature>
<sequence length="157" mass="16411">MTTPKKAALLALLGASFVTAGAWAAEPAFIAAKSSELNWVPAPSVGPGAMLAVIEGDPKTGDPFTMRLKLPANTRIGVHTHPVTERVTVISGTFYFATGDKFDDAQAAAYQAGDMLVIPAGMPMFAGTKEGEAELQLHGAGPWGISYLDPADDPRKQ</sequence>
<organism evidence="2 3">
    <name type="scientific">Pseudomonas indica</name>
    <dbReference type="NCBI Taxonomy" id="137658"/>
    <lineage>
        <taxon>Bacteria</taxon>
        <taxon>Pseudomonadati</taxon>
        <taxon>Pseudomonadota</taxon>
        <taxon>Gammaproteobacteria</taxon>
        <taxon>Pseudomonadales</taxon>
        <taxon>Pseudomonadaceae</taxon>
        <taxon>Pseudomonas</taxon>
    </lineage>
</organism>
<dbReference type="InterPro" id="IPR014710">
    <property type="entry name" value="RmlC-like_jellyroll"/>
</dbReference>
<dbReference type="Gene3D" id="2.60.120.10">
    <property type="entry name" value="Jelly Rolls"/>
    <property type="match status" value="1"/>
</dbReference>
<feature type="signal peptide" evidence="1">
    <location>
        <begin position="1"/>
        <end position="24"/>
    </location>
</feature>
<reference evidence="2 3" key="1">
    <citation type="submission" date="2016-10" db="EMBL/GenBank/DDBJ databases">
        <authorList>
            <person name="de Groot N.N."/>
        </authorList>
    </citation>
    <scope>NUCLEOTIDE SEQUENCE [LARGE SCALE GENOMIC DNA]</scope>
    <source>
        <strain evidence="2 3">JCM 21544</strain>
    </source>
</reference>
<evidence type="ECO:0000313" key="3">
    <source>
        <dbReference type="Proteomes" id="UP000198706"/>
    </source>
</evidence>
<dbReference type="RefSeq" id="WP_084337621.1">
    <property type="nucleotide sequence ID" value="NZ_FNFD01000007.1"/>
</dbReference>
<dbReference type="AlphaFoldDB" id="A0A1G9BRP8"/>
<accession>A0A1G9BRP8</accession>
<dbReference type="CDD" id="cd06989">
    <property type="entry name" value="cupin_DRT102"/>
    <property type="match status" value="1"/>
</dbReference>
<dbReference type="SUPFAM" id="SSF51182">
    <property type="entry name" value="RmlC-like cupins"/>
    <property type="match status" value="1"/>
</dbReference>
<gene>
    <name evidence="2" type="ORF">SAMN05216186_1075</name>
</gene>
<dbReference type="Proteomes" id="UP000198706">
    <property type="component" value="Unassembled WGS sequence"/>
</dbReference>
<evidence type="ECO:0000313" key="2">
    <source>
        <dbReference type="EMBL" id="SDK42142.1"/>
    </source>
</evidence>
<keyword evidence="1" id="KW-0732">Signal</keyword>
<keyword evidence="3" id="KW-1185">Reference proteome</keyword>
<dbReference type="InterPro" id="IPR011051">
    <property type="entry name" value="RmlC_Cupin_sf"/>
</dbReference>